<dbReference type="AlphaFoldDB" id="A0AAX4L2P6"/>
<gene>
    <name evidence="1" type="ORF">V6M85_00700</name>
</gene>
<accession>A0AAX4L2P6</accession>
<reference evidence="1 2" key="1">
    <citation type="submission" date="2024-02" db="EMBL/GenBank/DDBJ databases">
        <title>STSV induces naive adaptation in Sulfolobus.</title>
        <authorList>
            <person name="Xiang X."/>
            <person name="Song M."/>
        </authorList>
    </citation>
    <scope>NUCLEOTIDE SEQUENCE [LARGE SCALE GENOMIC DNA]</scope>
    <source>
        <strain evidence="1 2">RT2</strain>
    </source>
</reference>
<dbReference type="EMBL" id="CP146016">
    <property type="protein sequence ID" value="WWQ60636.1"/>
    <property type="molecule type" value="Genomic_DNA"/>
</dbReference>
<keyword evidence="2" id="KW-1185">Reference proteome</keyword>
<protein>
    <recommendedName>
        <fullName evidence="3">TRASH domain-containing protein</fullName>
    </recommendedName>
</protein>
<evidence type="ECO:0008006" key="3">
    <source>
        <dbReference type="Google" id="ProtNLM"/>
    </source>
</evidence>
<sequence length="79" mass="8855">MTQKYTCNTCGRVFPEGQGVILEVGSDKLYFHSKACAYKFLKEIVIGSDTDCISSSLKKVKKKYEEILEAASKKAEKKI</sequence>
<evidence type="ECO:0000313" key="2">
    <source>
        <dbReference type="Proteomes" id="UP001432202"/>
    </source>
</evidence>
<evidence type="ECO:0000313" key="1">
    <source>
        <dbReference type="EMBL" id="WWQ60636.1"/>
    </source>
</evidence>
<dbReference type="GeneID" id="89335243"/>
<dbReference type="Proteomes" id="UP001432202">
    <property type="component" value="Chromosome"/>
</dbReference>
<dbReference type="RefSeq" id="WP_338601745.1">
    <property type="nucleotide sequence ID" value="NZ_CP146016.1"/>
</dbReference>
<organism evidence="1 2">
    <name type="scientific">Sulfolobus tengchongensis</name>
    <dbReference type="NCBI Taxonomy" id="207809"/>
    <lineage>
        <taxon>Archaea</taxon>
        <taxon>Thermoproteota</taxon>
        <taxon>Thermoprotei</taxon>
        <taxon>Sulfolobales</taxon>
        <taxon>Sulfolobaceae</taxon>
        <taxon>Sulfolobus</taxon>
    </lineage>
</organism>
<proteinExistence type="predicted"/>
<name>A0AAX4L2P6_9CREN</name>